<evidence type="ECO:0000256" key="5">
    <source>
        <dbReference type="ARBA" id="ARBA00023124"/>
    </source>
</evidence>
<dbReference type="SUPFAM" id="SSF143081">
    <property type="entry name" value="BB1717-like"/>
    <property type="match status" value="1"/>
</dbReference>
<gene>
    <name evidence="10" type="ORF">N5I87_11980</name>
</gene>
<organism evidence="10 11">
    <name type="scientific">Ralstonia mojiangensis</name>
    <dbReference type="NCBI Taxonomy" id="2953895"/>
    <lineage>
        <taxon>Bacteria</taxon>
        <taxon>Pseudomonadati</taxon>
        <taxon>Pseudomonadota</taxon>
        <taxon>Betaproteobacteria</taxon>
        <taxon>Burkholderiales</taxon>
        <taxon>Burkholderiaceae</taxon>
        <taxon>Ralstonia</taxon>
    </lineage>
</organism>
<reference evidence="10" key="2">
    <citation type="submission" date="2023-02" db="EMBL/GenBank/DDBJ databases">
        <authorList>
            <person name="Lu C.-H."/>
        </authorList>
    </citation>
    <scope>NUCLEOTIDE SEQUENCE</scope>
    <source>
        <strain evidence="10">22TCCZM01-4</strain>
    </source>
</reference>
<evidence type="ECO:0000313" key="10">
    <source>
        <dbReference type="EMBL" id="MCT7316723.1"/>
    </source>
</evidence>
<evidence type="ECO:0000256" key="6">
    <source>
        <dbReference type="ARBA" id="ARBA00023125"/>
    </source>
</evidence>
<evidence type="ECO:0000256" key="7">
    <source>
        <dbReference type="ARBA" id="ARBA00023239"/>
    </source>
</evidence>
<proteinExistence type="inferred from homology"/>
<dbReference type="Proteomes" id="UP001164374">
    <property type="component" value="Unassembled WGS sequence"/>
</dbReference>
<dbReference type="InterPro" id="IPR003738">
    <property type="entry name" value="SRAP"/>
</dbReference>
<sequence length="313" mass="35714">MCYSAQIEADYRRFVHEYGAIMSLDDFTRMVMEYFANPKMRVPRAMTAHFLESPETDEEKKIAEVIRARMAADEIALLQELAKQTERLEKAQQSLAAKATKKAAEDVRIATNKIAAAKGKLEELKSTELKPRDSRIYPGWYAPVMVMENGRRVVKPMRYQCRPAGKPAFYDEQYPGTYNARRDNLRGFWKGQYGHTHGLVLVDAFYENVTGPDGKNVILEFRPDPPQTLLVACVWSHWRATKPGEKDLLSFAIITDDPPPEISEAGHDRCPVPIKPENIDAWLNPEPRNLDALDAILDDKLQPFYSHRKATSM</sequence>
<evidence type="ECO:0000256" key="3">
    <source>
        <dbReference type="ARBA" id="ARBA00022763"/>
    </source>
</evidence>
<accession>A0AAE3I310</accession>
<dbReference type="EC" id="3.4.-.-" evidence="8"/>
<keyword evidence="3" id="KW-0227">DNA damage</keyword>
<protein>
    <recommendedName>
        <fullName evidence="8">Abasic site processing protein</fullName>
        <ecNumber evidence="8">3.4.-.-</ecNumber>
    </recommendedName>
</protein>
<evidence type="ECO:0000256" key="4">
    <source>
        <dbReference type="ARBA" id="ARBA00022801"/>
    </source>
</evidence>
<reference evidence="10" key="1">
    <citation type="journal article" date="2023" name="Front. Microbiol.">
        <title>Ralstonia chuxiongensis sp. nov., Ralstonia mojiangensis sp. nov., and Ralstonia soli sp. nov., isolated from tobacco fields, are three novel species in the family Burkholderiaceae.</title>
        <authorList>
            <person name="Lu C.H."/>
            <person name="Zhang Y.Y."/>
            <person name="Jiang N."/>
            <person name="Chen W."/>
            <person name="Shao X."/>
            <person name="Zhao Z.M."/>
            <person name="Lu W.L."/>
            <person name="Hu X."/>
            <person name="Xi Y.X."/>
            <person name="Zou S.Y."/>
            <person name="Wei Q.J."/>
            <person name="Lin Z.L."/>
            <person name="Gong L."/>
            <person name="Gai X.T."/>
            <person name="Zhang L.Q."/>
            <person name="Li J.Y."/>
            <person name="Jin Y."/>
            <person name="Xia Z.Y."/>
        </authorList>
    </citation>
    <scope>NUCLEOTIDE SEQUENCE</scope>
    <source>
        <strain evidence="10">22TCCZM01-4</strain>
    </source>
</reference>
<keyword evidence="7" id="KW-0456">Lyase</keyword>
<dbReference type="GO" id="GO:0006508">
    <property type="term" value="P:proteolysis"/>
    <property type="evidence" value="ECO:0007669"/>
    <property type="project" value="UniProtKB-KW"/>
</dbReference>
<dbReference type="PANTHER" id="PTHR13604:SF0">
    <property type="entry name" value="ABASIC SITE PROCESSING PROTEIN HMCES"/>
    <property type="match status" value="1"/>
</dbReference>
<keyword evidence="6" id="KW-0238">DNA-binding</keyword>
<evidence type="ECO:0000256" key="9">
    <source>
        <dbReference type="SAM" id="Coils"/>
    </source>
</evidence>
<name>A0AAE3I310_9RALS</name>
<evidence type="ECO:0000313" key="11">
    <source>
        <dbReference type="Proteomes" id="UP001164374"/>
    </source>
</evidence>
<evidence type="ECO:0000256" key="8">
    <source>
        <dbReference type="RuleBase" id="RU364100"/>
    </source>
</evidence>
<dbReference type="AlphaFoldDB" id="A0AAE3I310"/>
<evidence type="ECO:0000256" key="1">
    <source>
        <dbReference type="ARBA" id="ARBA00008136"/>
    </source>
</evidence>
<comment type="similarity">
    <text evidence="1 8">Belongs to the SOS response-associated peptidase family.</text>
</comment>
<keyword evidence="9" id="KW-0175">Coiled coil</keyword>
<dbReference type="Gene3D" id="3.90.1680.10">
    <property type="entry name" value="SOS response associated peptidase-like"/>
    <property type="match status" value="1"/>
</dbReference>
<dbReference type="GO" id="GO:0003697">
    <property type="term" value="F:single-stranded DNA binding"/>
    <property type="evidence" value="ECO:0007669"/>
    <property type="project" value="InterPro"/>
</dbReference>
<dbReference type="RefSeq" id="WP_260799612.1">
    <property type="nucleotide sequence ID" value="NZ_JAOCQJ010000003.1"/>
</dbReference>
<dbReference type="GO" id="GO:0016829">
    <property type="term" value="F:lyase activity"/>
    <property type="evidence" value="ECO:0007669"/>
    <property type="project" value="UniProtKB-KW"/>
</dbReference>
<evidence type="ECO:0000256" key="2">
    <source>
        <dbReference type="ARBA" id="ARBA00022670"/>
    </source>
</evidence>
<keyword evidence="4 8" id="KW-0378">Hydrolase</keyword>
<dbReference type="PANTHER" id="PTHR13604">
    <property type="entry name" value="DC12-RELATED"/>
    <property type="match status" value="1"/>
</dbReference>
<feature type="coiled-coil region" evidence="9">
    <location>
        <begin position="71"/>
        <end position="127"/>
    </location>
</feature>
<keyword evidence="2 8" id="KW-0645">Protease</keyword>
<dbReference type="EMBL" id="JAOCQJ010000003">
    <property type="protein sequence ID" value="MCT7316723.1"/>
    <property type="molecule type" value="Genomic_DNA"/>
</dbReference>
<dbReference type="InterPro" id="IPR036590">
    <property type="entry name" value="SRAP-like"/>
</dbReference>
<comment type="caution">
    <text evidence="10">The sequence shown here is derived from an EMBL/GenBank/DDBJ whole genome shotgun (WGS) entry which is preliminary data.</text>
</comment>
<dbReference type="Pfam" id="PF02586">
    <property type="entry name" value="SRAP"/>
    <property type="match status" value="1"/>
</dbReference>
<dbReference type="GO" id="GO:0008233">
    <property type="term" value="F:peptidase activity"/>
    <property type="evidence" value="ECO:0007669"/>
    <property type="project" value="UniProtKB-KW"/>
</dbReference>
<dbReference type="GO" id="GO:0106300">
    <property type="term" value="P:protein-DNA covalent cross-linking repair"/>
    <property type="evidence" value="ECO:0007669"/>
    <property type="project" value="InterPro"/>
</dbReference>
<keyword evidence="5" id="KW-0190">Covalent protein-DNA linkage</keyword>